<keyword evidence="8" id="KW-0472">Membrane</keyword>
<evidence type="ECO:0000256" key="4">
    <source>
        <dbReference type="ARBA" id="ARBA00022692"/>
    </source>
</evidence>
<evidence type="ECO:0000256" key="10">
    <source>
        <dbReference type="SAM" id="SignalP"/>
    </source>
</evidence>
<proteinExistence type="inferred from homology"/>
<comment type="similarity">
    <text evidence="2">Belongs to the EMC10 family.</text>
</comment>
<keyword evidence="6" id="KW-0256">Endoplasmic reticulum</keyword>
<evidence type="ECO:0000256" key="1">
    <source>
        <dbReference type="ARBA" id="ARBA00004115"/>
    </source>
</evidence>
<keyword evidence="12" id="KW-1185">Reference proteome</keyword>
<reference evidence="11 12" key="1">
    <citation type="journal article" date="2016" name="Mol. Biol. Evol.">
        <title>Comparative Genomics of Early-Diverging Mushroom-Forming Fungi Provides Insights into the Origins of Lignocellulose Decay Capabilities.</title>
        <authorList>
            <person name="Nagy L.G."/>
            <person name="Riley R."/>
            <person name="Tritt A."/>
            <person name="Adam C."/>
            <person name="Daum C."/>
            <person name="Floudas D."/>
            <person name="Sun H."/>
            <person name="Yadav J.S."/>
            <person name="Pangilinan J."/>
            <person name="Larsson K.H."/>
            <person name="Matsuura K."/>
            <person name="Barry K."/>
            <person name="Labutti K."/>
            <person name="Kuo R."/>
            <person name="Ohm R.A."/>
            <person name="Bhattacharya S.S."/>
            <person name="Shirouzu T."/>
            <person name="Yoshinaga Y."/>
            <person name="Martin F.M."/>
            <person name="Grigoriev I.V."/>
            <person name="Hibbett D.S."/>
        </authorList>
    </citation>
    <scope>NUCLEOTIDE SEQUENCE [LARGE SCALE GENOMIC DNA]</scope>
    <source>
        <strain evidence="11 12">L-15889</strain>
    </source>
</reference>
<feature type="chain" id="PRO_5007866271" description="ER membrane protein complex subunit 10" evidence="10">
    <location>
        <begin position="17"/>
        <end position="246"/>
    </location>
</feature>
<dbReference type="PANTHER" id="PTHR21397:SF4">
    <property type="entry name" value="ER MEMBRANE PROTEIN COMPLEX SUBUNIT 10"/>
    <property type="match status" value="1"/>
</dbReference>
<dbReference type="CDD" id="cd22209">
    <property type="entry name" value="EMC10"/>
    <property type="match status" value="1"/>
</dbReference>
<comment type="subcellular location">
    <subcellularLocation>
        <location evidence="1">Endoplasmic reticulum membrane</location>
        <topology evidence="1">Single-pass type I membrane protein</topology>
    </subcellularLocation>
</comment>
<evidence type="ECO:0000256" key="5">
    <source>
        <dbReference type="ARBA" id="ARBA00022729"/>
    </source>
</evidence>
<dbReference type="STRING" id="1314783.A0A165S7E2"/>
<evidence type="ECO:0000313" key="12">
    <source>
        <dbReference type="Proteomes" id="UP000076727"/>
    </source>
</evidence>
<dbReference type="GO" id="GO:0005789">
    <property type="term" value="C:endoplasmic reticulum membrane"/>
    <property type="evidence" value="ECO:0007669"/>
    <property type="project" value="UniProtKB-SubCell"/>
</dbReference>
<organism evidence="11 12">
    <name type="scientific">Daedalea quercina L-15889</name>
    <dbReference type="NCBI Taxonomy" id="1314783"/>
    <lineage>
        <taxon>Eukaryota</taxon>
        <taxon>Fungi</taxon>
        <taxon>Dikarya</taxon>
        <taxon>Basidiomycota</taxon>
        <taxon>Agaricomycotina</taxon>
        <taxon>Agaricomycetes</taxon>
        <taxon>Polyporales</taxon>
        <taxon>Fomitopsis</taxon>
    </lineage>
</organism>
<dbReference type="EMBL" id="KV429045">
    <property type="protein sequence ID" value="KZT71622.1"/>
    <property type="molecule type" value="Genomic_DNA"/>
</dbReference>
<sequence length="246" mass="26101">MLVHWLLLAALPPALADASPRLFHRVVDPASPDAPFVRRAHLSVTGSGPAARASLAPAQSLEVDLAQFANAVHQNPGALYQLALEREGADPSTWDISSVKACYLPHSTSEEIVVHLDSDDTPFGIDYFVGPIPHDGSCPKPKRSRRKSNTMIPAGEGPPESESAPELLHIRNATVLVRSPTFPPLPSLRVPPPLTPDGTPVVAPPEKSFIQKYWMYIAVAVVALLISPGGEEEKEGGSGGGGGGRR</sequence>
<feature type="signal peptide" evidence="10">
    <location>
        <begin position="1"/>
        <end position="16"/>
    </location>
</feature>
<keyword evidence="5 10" id="KW-0732">Signal</keyword>
<keyword evidence="4" id="KW-0812">Transmembrane</keyword>
<evidence type="ECO:0000256" key="8">
    <source>
        <dbReference type="ARBA" id="ARBA00023136"/>
    </source>
</evidence>
<feature type="compositionally biased region" description="Low complexity" evidence="9">
    <location>
        <begin position="153"/>
        <end position="163"/>
    </location>
</feature>
<dbReference type="PANTHER" id="PTHR21397">
    <property type="entry name" value="CHROMATIN COMPLEXES SUBUNIT BAP18-RELATED"/>
    <property type="match status" value="1"/>
</dbReference>
<accession>A0A165S7E2</accession>
<keyword evidence="7" id="KW-1133">Transmembrane helix</keyword>
<name>A0A165S7E2_9APHY</name>
<evidence type="ECO:0000256" key="3">
    <source>
        <dbReference type="ARBA" id="ARBA00020105"/>
    </source>
</evidence>
<gene>
    <name evidence="11" type="ORF">DAEQUDRAFT_724162</name>
</gene>
<dbReference type="AlphaFoldDB" id="A0A165S7E2"/>
<dbReference type="Pfam" id="PF21203">
    <property type="entry name" value="ECM10"/>
    <property type="match status" value="1"/>
</dbReference>
<evidence type="ECO:0000256" key="9">
    <source>
        <dbReference type="SAM" id="MobiDB-lite"/>
    </source>
</evidence>
<feature type="region of interest" description="Disordered" evidence="9">
    <location>
        <begin position="136"/>
        <end position="163"/>
    </location>
</feature>
<evidence type="ECO:0000256" key="6">
    <source>
        <dbReference type="ARBA" id="ARBA00022824"/>
    </source>
</evidence>
<evidence type="ECO:0000256" key="2">
    <source>
        <dbReference type="ARBA" id="ARBA00007695"/>
    </source>
</evidence>
<dbReference type="OrthoDB" id="1894652at2759"/>
<protein>
    <recommendedName>
        <fullName evidence="3">ER membrane protein complex subunit 10</fullName>
    </recommendedName>
</protein>
<dbReference type="Proteomes" id="UP000076727">
    <property type="component" value="Unassembled WGS sequence"/>
</dbReference>
<evidence type="ECO:0000256" key="7">
    <source>
        <dbReference type="ARBA" id="ARBA00022989"/>
    </source>
</evidence>
<evidence type="ECO:0000313" key="11">
    <source>
        <dbReference type="EMBL" id="KZT71622.1"/>
    </source>
</evidence>